<evidence type="ECO:0000313" key="5">
    <source>
        <dbReference type="EMBL" id="SCO61034.1"/>
    </source>
</evidence>
<dbReference type="Proteomes" id="UP000219974">
    <property type="component" value="Chromosome 11"/>
</dbReference>
<accession>A0A113S0D3</accession>
<reference evidence="2 7" key="1">
    <citation type="submission" date="2016-02" db="EMBL/GenBank/DDBJ databases">
        <authorList>
            <consortium name="Pathogen Informatics"/>
        </authorList>
    </citation>
    <scope>NUCLEOTIDE SEQUENCE [LARGE SCALE GENOMIC DNA]</scope>
    <source>
        <strain evidence="2 7">K173</strain>
        <strain evidence="3 11">NK65 ny</strain>
        <strain evidence="4 10">NK65e</strain>
        <strain evidence="6 8">SP11 Antwerpcl1</strain>
        <strain evidence="5 9">SP11 RLL</strain>
    </source>
</reference>
<dbReference type="EMBL" id="LT160031">
    <property type="protein sequence ID" value="CXI62158.1"/>
    <property type="molecule type" value="Genomic_DNA"/>
</dbReference>
<dbReference type="OrthoDB" id="345965at2759"/>
<evidence type="ECO:0000313" key="3">
    <source>
        <dbReference type="EMBL" id="SCM23692.1"/>
    </source>
</evidence>
<evidence type="ECO:0000313" key="10">
    <source>
        <dbReference type="Proteomes" id="UP000220214"/>
    </source>
</evidence>
<sequence length="248" mass="29576">MDRDDVILNEQIKYDHFNRSIEEEYKQKFLQNNKVDEYFDDTAFAASNNKSENKNTKIKEKSKKEKLFLYKIISPVIDLGKHFYSSLTLIYEPKLYHLSVFLTLLWGYKNIKYINKLLVHKYNDIHYQVTRPDSLNSRHKAFKILVIGGSIMPCSVIALSIYDMKKEKNNSMFIKNIESTFSQRNTNPFIPYIVKRNLSKKVQCLKEKLLFFAKDLAENNNFKKLSNEYHTNINKRLNSYYFKKDKMD</sequence>
<dbReference type="EMBL" id="LT608259">
    <property type="protein sequence ID" value="SCO63146.1"/>
    <property type="molecule type" value="Genomic_DNA"/>
</dbReference>
<evidence type="ECO:0000313" key="8">
    <source>
        <dbReference type="Proteomes" id="UP000219860"/>
    </source>
</evidence>
<dbReference type="Proteomes" id="UP000219860">
    <property type="component" value="Chromosome 11"/>
</dbReference>
<keyword evidence="1" id="KW-1133">Transmembrane helix</keyword>
<dbReference type="Proteomes" id="UP000516480">
    <property type="component" value="Chromosome 11"/>
</dbReference>
<keyword evidence="1" id="KW-0472">Membrane</keyword>
<protein>
    <recommendedName>
        <fullName evidence="12">Transmembrane protein</fullName>
    </recommendedName>
</protein>
<dbReference type="AlphaFoldDB" id="A0A113S0D3"/>
<dbReference type="EMBL" id="LT608147">
    <property type="protein sequence ID" value="SCM23692.1"/>
    <property type="molecule type" value="Genomic_DNA"/>
</dbReference>
<dbReference type="Proteomes" id="UP000069549">
    <property type="component" value="Chromosome 11"/>
</dbReference>
<gene>
    <name evidence="2" type="ORF">PBK173_000279100</name>
    <name evidence="4" type="ORF">PBNK65E_000271200</name>
    <name evidence="3" type="ORF">PBNK65NY_000270400</name>
    <name evidence="6" type="ORF">PBSP11A_000270400</name>
    <name evidence="5" type="ORF">PBSP11RLL_000270700</name>
</gene>
<organism evidence="2 7">
    <name type="scientific">Plasmodium berghei</name>
    <dbReference type="NCBI Taxonomy" id="5821"/>
    <lineage>
        <taxon>Eukaryota</taxon>
        <taxon>Sar</taxon>
        <taxon>Alveolata</taxon>
        <taxon>Apicomplexa</taxon>
        <taxon>Aconoidasida</taxon>
        <taxon>Haemosporida</taxon>
        <taxon>Plasmodiidae</taxon>
        <taxon>Plasmodium</taxon>
        <taxon>Plasmodium (Vinckeia)</taxon>
    </lineage>
</organism>
<evidence type="ECO:0000313" key="2">
    <source>
        <dbReference type="EMBL" id="CXI62158.1"/>
    </source>
</evidence>
<evidence type="ECO:0008006" key="12">
    <source>
        <dbReference type="Google" id="ProtNLM"/>
    </source>
</evidence>
<dbReference type="EMBL" id="LT614637">
    <property type="protein sequence ID" value="SCN26727.1"/>
    <property type="molecule type" value="Genomic_DNA"/>
</dbReference>
<proteinExistence type="predicted"/>
<evidence type="ECO:0000313" key="7">
    <source>
        <dbReference type="Proteomes" id="UP000069549"/>
    </source>
</evidence>
<keyword evidence="1" id="KW-0812">Transmembrane</keyword>
<evidence type="ECO:0000313" key="11">
    <source>
        <dbReference type="Proteomes" id="UP000516480"/>
    </source>
</evidence>
<feature type="transmembrane region" description="Helical" evidence="1">
    <location>
        <begin position="141"/>
        <end position="162"/>
    </location>
</feature>
<evidence type="ECO:0000313" key="6">
    <source>
        <dbReference type="EMBL" id="SCO63146.1"/>
    </source>
</evidence>
<evidence type="ECO:0000313" key="4">
    <source>
        <dbReference type="EMBL" id="SCN26727.1"/>
    </source>
</evidence>
<dbReference type="Proteomes" id="UP000220214">
    <property type="component" value="Chromosome 11"/>
</dbReference>
<dbReference type="EMBL" id="LT608275">
    <property type="protein sequence ID" value="SCO61034.1"/>
    <property type="molecule type" value="Genomic_DNA"/>
</dbReference>
<evidence type="ECO:0000256" key="1">
    <source>
        <dbReference type="SAM" id="Phobius"/>
    </source>
</evidence>
<dbReference type="OMA" id="EYHTNIN"/>
<dbReference type="VEuPathDB" id="PlasmoDB:PBANKA_1113600"/>
<name>A0A113S0D3_PLABE</name>
<evidence type="ECO:0000313" key="9">
    <source>
        <dbReference type="Proteomes" id="UP000219974"/>
    </source>
</evidence>